<dbReference type="EMBL" id="LQNT01000009">
    <property type="protein sequence ID" value="KZE38563.1"/>
    <property type="molecule type" value="Genomic_DNA"/>
</dbReference>
<reference evidence="7 8" key="1">
    <citation type="submission" date="2016-01" db="EMBL/GenBank/DDBJ databases">
        <title>Whole genome sequencing of Bhargavaea cecembensis T14.</title>
        <authorList>
            <person name="Hong K.W."/>
        </authorList>
    </citation>
    <scope>NUCLEOTIDE SEQUENCE [LARGE SCALE GENOMIC DNA]</scope>
    <source>
        <strain evidence="7 8">T14</strain>
    </source>
</reference>
<evidence type="ECO:0000256" key="1">
    <source>
        <dbReference type="ARBA" id="ARBA00004202"/>
    </source>
</evidence>
<evidence type="ECO:0000313" key="7">
    <source>
        <dbReference type="EMBL" id="KZE38563.1"/>
    </source>
</evidence>
<protein>
    <submittedName>
        <fullName evidence="7">Teichoic acid biosynthesis protein B</fullName>
    </submittedName>
</protein>
<dbReference type="Pfam" id="PF04464">
    <property type="entry name" value="Glyphos_transf"/>
    <property type="match status" value="1"/>
</dbReference>
<dbReference type="GO" id="GO:0019350">
    <property type="term" value="P:teichoic acid biosynthetic process"/>
    <property type="evidence" value="ECO:0007669"/>
    <property type="project" value="UniProtKB-KW"/>
</dbReference>
<dbReference type="InterPro" id="IPR043148">
    <property type="entry name" value="TagF_C"/>
</dbReference>
<dbReference type="SUPFAM" id="SSF53756">
    <property type="entry name" value="UDP-Glycosyltransferase/glycogen phosphorylase"/>
    <property type="match status" value="1"/>
</dbReference>
<dbReference type="InterPro" id="IPR043149">
    <property type="entry name" value="TagF_N"/>
</dbReference>
<dbReference type="InterPro" id="IPR007554">
    <property type="entry name" value="Glycerophosphate_synth"/>
</dbReference>
<name>A0A161SLK6_9BACL</name>
<keyword evidence="5" id="KW-0777">Teichoic acid biosynthesis</keyword>
<comment type="subcellular location">
    <subcellularLocation>
        <location evidence="1">Cell membrane</location>
        <topology evidence="1">Peripheral membrane protein</topology>
    </subcellularLocation>
</comment>
<dbReference type="AlphaFoldDB" id="A0A161SLK6"/>
<proteinExistence type="inferred from homology"/>
<dbReference type="PANTHER" id="PTHR37316">
    <property type="entry name" value="TEICHOIC ACID GLYCEROL-PHOSPHATE PRIMASE"/>
    <property type="match status" value="1"/>
</dbReference>
<gene>
    <name evidence="7" type="ORF">AV656_06550</name>
</gene>
<evidence type="ECO:0000256" key="3">
    <source>
        <dbReference type="ARBA" id="ARBA00022475"/>
    </source>
</evidence>
<evidence type="ECO:0000256" key="2">
    <source>
        <dbReference type="ARBA" id="ARBA00010488"/>
    </source>
</evidence>
<sequence length="385" mass="44425">MMRDIAISVYSRLFSFVFSMFKLLPLRRKTVFLSSFGNNAWYVANELGSTDNQPVIFLNDSRCRIDFSNTTPARKKVYTFETANIRDMIMSIYHLATARYVFIDNYVGVFAGLRFRKEVEPVQLWHAAGAIKRFGWTDPETSKRSRRSQERFQAVYDRFYWLPVGSEKMKSIFMESFKIDAAHFLPTGVPMTDFYFDTAAVAGGAENVLHQYPAARGKKIILYAPTFRKDQLNRQNISLNFEELLNGISEDFIIMVRLHPAVRENSELPEHPRLIDAGTYPNVNELLAATDILVTDYSSLPFEYGLLRRKMIFFLHDLEEYSKKTGIWAESADFFPGPVAATTQEIIGHINDPAIDYNQIDDFNAVWNEYSDGCSSRKLINRIYK</sequence>
<keyword evidence="3" id="KW-1003">Cell membrane</keyword>
<evidence type="ECO:0000256" key="6">
    <source>
        <dbReference type="ARBA" id="ARBA00023136"/>
    </source>
</evidence>
<dbReference type="Gene3D" id="3.40.50.11820">
    <property type="match status" value="1"/>
</dbReference>
<keyword evidence="6" id="KW-0472">Membrane</keyword>
<dbReference type="OrthoDB" id="9811865at2"/>
<keyword evidence="4" id="KW-0808">Transferase</keyword>
<accession>A0A161SLK6</accession>
<dbReference type="PANTHER" id="PTHR37316:SF1">
    <property type="entry name" value="TEICHOIC ACID GLYCEROL-PHOSPHATE PRIMASE"/>
    <property type="match status" value="1"/>
</dbReference>
<evidence type="ECO:0000256" key="5">
    <source>
        <dbReference type="ARBA" id="ARBA00022944"/>
    </source>
</evidence>
<evidence type="ECO:0000256" key="4">
    <source>
        <dbReference type="ARBA" id="ARBA00022679"/>
    </source>
</evidence>
<dbReference type="Proteomes" id="UP000076490">
    <property type="component" value="Unassembled WGS sequence"/>
</dbReference>
<organism evidence="7 8">
    <name type="scientific">Bhargavaea cecembensis</name>
    <dbReference type="NCBI Taxonomy" id="394098"/>
    <lineage>
        <taxon>Bacteria</taxon>
        <taxon>Bacillati</taxon>
        <taxon>Bacillota</taxon>
        <taxon>Bacilli</taxon>
        <taxon>Bacillales</taxon>
        <taxon>Caryophanaceae</taxon>
        <taxon>Bhargavaea</taxon>
    </lineage>
</organism>
<dbReference type="InterPro" id="IPR051612">
    <property type="entry name" value="Teichoic_Acid_Biosynth"/>
</dbReference>
<dbReference type="Gene3D" id="3.40.50.12580">
    <property type="match status" value="1"/>
</dbReference>
<comment type="caution">
    <text evidence="7">The sequence shown here is derived from an EMBL/GenBank/DDBJ whole genome shotgun (WGS) entry which is preliminary data.</text>
</comment>
<evidence type="ECO:0000313" key="8">
    <source>
        <dbReference type="Proteomes" id="UP000076490"/>
    </source>
</evidence>
<dbReference type="GO" id="GO:0005886">
    <property type="term" value="C:plasma membrane"/>
    <property type="evidence" value="ECO:0007669"/>
    <property type="project" value="UniProtKB-SubCell"/>
</dbReference>
<dbReference type="GO" id="GO:0047355">
    <property type="term" value="F:CDP-glycerol glycerophosphotransferase activity"/>
    <property type="evidence" value="ECO:0007669"/>
    <property type="project" value="InterPro"/>
</dbReference>
<comment type="similarity">
    <text evidence="2">Belongs to the CDP-glycerol glycerophosphotransferase family.</text>
</comment>